<dbReference type="PIRSF" id="PIRSF005485">
    <property type="entry name" value="HrcA"/>
    <property type="match status" value="1"/>
</dbReference>
<evidence type="ECO:0000256" key="3">
    <source>
        <dbReference type="ARBA" id="ARBA00023016"/>
    </source>
</evidence>
<keyword evidence="2 5" id="KW-0805">Transcription regulation</keyword>
<dbReference type="Gene3D" id="1.10.10.10">
    <property type="entry name" value="Winged helix-like DNA-binding domain superfamily/Winged helix DNA-binding domain"/>
    <property type="match status" value="1"/>
</dbReference>
<keyword evidence="4 5" id="KW-0804">Transcription</keyword>
<proteinExistence type="inferred from homology"/>
<dbReference type="InterPro" id="IPR036388">
    <property type="entry name" value="WH-like_DNA-bd_sf"/>
</dbReference>
<dbReference type="InterPro" id="IPR023120">
    <property type="entry name" value="WHTH_transcript_rep_HrcA_IDD"/>
</dbReference>
<evidence type="ECO:0000256" key="1">
    <source>
        <dbReference type="ARBA" id="ARBA00022491"/>
    </source>
</evidence>
<gene>
    <name evidence="5 7" type="primary">hrcA</name>
    <name evidence="7" type="ORF">LJCM1025_02590</name>
</gene>
<dbReference type="SUPFAM" id="SSF55781">
    <property type="entry name" value="GAF domain-like"/>
    <property type="match status" value="1"/>
</dbReference>
<comment type="caution">
    <text evidence="7">The sequence shown here is derived from an EMBL/GenBank/DDBJ whole genome shotgun (WGS) entry which is preliminary data.</text>
</comment>
<comment type="similarity">
    <text evidence="5">Belongs to the HrcA family.</text>
</comment>
<dbReference type="EMBL" id="BEXJ01000001">
    <property type="protein sequence ID" value="GBA94841.1"/>
    <property type="molecule type" value="Genomic_DNA"/>
</dbReference>
<dbReference type="SUPFAM" id="SSF46785">
    <property type="entry name" value="Winged helix' DNA-binding domain"/>
    <property type="match status" value="1"/>
</dbReference>
<sequence length="358" mass="39843">MMGGEKMLTERQELILKTIIMDFTQSHEPVGSKTVMNQLPVKVSSATVRNEMAALEEKGLLEKTHSSSGRIPSTAGYRYYLDHLINPVKIPASVYNRIIYQLDQPFQQVNEIVQEAAKILSDLTNYTAFAAGPETRSVKVTGFRIVPLSSHQVMAILVTDDGNVKNQIYTLPHHTNGEEIEKAVRLINDQLVGKPLSSVNEVLLKRIADHLVAGGSAPEILDLLQDVIKDAASEQMYVDGQINLLSNYESDDLAKVKSLYKLIDQNDAISSLIGFNPKDEIKNDSKSKVQVKLGSELQSDLLEDYSLLTAQYSVGKYGKGTIALLGPTNMPYSQMIGLLEYFRNELAKKLLDYYGRFK</sequence>
<dbReference type="GO" id="GO:0003677">
    <property type="term" value="F:DNA binding"/>
    <property type="evidence" value="ECO:0007669"/>
    <property type="project" value="InterPro"/>
</dbReference>
<dbReference type="InterPro" id="IPR021153">
    <property type="entry name" value="HrcA_C"/>
</dbReference>
<evidence type="ECO:0000256" key="4">
    <source>
        <dbReference type="ARBA" id="ARBA00023163"/>
    </source>
</evidence>
<dbReference type="NCBIfam" id="TIGR00331">
    <property type="entry name" value="hrcA"/>
    <property type="match status" value="1"/>
</dbReference>
<dbReference type="Pfam" id="PF01628">
    <property type="entry name" value="HrcA"/>
    <property type="match status" value="1"/>
</dbReference>
<evidence type="ECO:0000256" key="5">
    <source>
        <dbReference type="HAMAP-Rule" id="MF_00081"/>
    </source>
</evidence>
<protein>
    <recommendedName>
        <fullName evidence="5">Heat-inducible transcription repressor HrcA</fullName>
    </recommendedName>
</protein>
<name>A0AB33ZRE9_LACGS</name>
<accession>A0AB33ZRE9</accession>
<evidence type="ECO:0000256" key="2">
    <source>
        <dbReference type="ARBA" id="ARBA00023015"/>
    </source>
</evidence>
<dbReference type="Gene3D" id="3.30.390.60">
    <property type="entry name" value="Heat-inducible transcription repressor hrca homolog, domain 3"/>
    <property type="match status" value="1"/>
</dbReference>
<comment type="function">
    <text evidence="5">Negative regulator of class I heat shock genes (grpE-dnaK-dnaJ and groELS operons). Prevents heat-shock induction of these operons.</text>
</comment>
<dbReference type="HAMAP" id="MF_00081">
    <property type="entry name" value="HrcA"/>
    <property type="match status" value="1"/>
</dbReference>
<dbReference type="InterPro" id="IPR036390">
    <property type="entry name" value="WH_DNA-bd_sf"/>
</dbReference>
<evidence type="ECO:0000259" key="6">
    <source>
        <dbReference type="Pfam" id="PF01628"/>
    </source>
</evidence>
<dbReference type="InterPro" id="IPR029016">
    <property type="entry name" value="GAF-like_dom_sf"/>
</dbReference>
<evidence type="ECO:0000313" key="7">
    <source>
        <dbReference type="EMBL" id="GBA94841.1"/>
    </source>
</evidence>
<dbReference type="Gene3D" id="3.30.450.40">
    <property type="match status" value="1"/>
</dbReference>
<dbReference type="AlphaFoldDB" id="A0AB33ZRE9"/>
<organism evidence="7 8">
    <name type="scientific">Lactobacillus gasseri</name>
    <dbReference type="NCBI Taxonomy" id="1596"/>
    <lineage>
        <taxon>Bacteria</taxon>
        <taxon>Bacillati</taxon>
        <taxon>Bacillota</taxon>
        <taxon>Bacilli</taxon>
        <taxon>Lactobacillales</taxon>
        <taxon>Lactobacillaceae</taxon>
        <taxon>Lactobacillus</taxon>
    </lineage>
</organism>
<keyword evidence="1 5" id="KW-0678">Repressor</keyword>
<keyword evidence="3 5" id="KW-0346">Stress response</keyword>
<dbReference type="GO" id="GO:0045892">
    <property type="term" value="P:negative regulation of DNA-templated transcription"/>
    <property type="evidence" value="ECO:0007669"/>
    <property type="project" value="UniProtKB-UniRule"/>
</dbReference>
<dbReference type="Proteomes" id="UP000250668">
    <property type="component" value="Unassembled WGS sequence"/>
</dbReference>
<dbReference type="PANTHER" id="PTHR34824:SF1">
    <property type="entry name" value="HEAT-INDUCIBLE TRANSCRIPTION REPRESSOR HRCA"/>
    <property type="match status" value="1"/>
</dbReference>
<dbReference type="PANTHER" id="PTHR34824">
    <property type="entry name" value="HEAT-INDUCIBLE TRANSCRIPTION REPRESSOR HRCA"/>
    <property type="match status" value="1"/>
</dbReference>
<evidence type="ECO:0000313" key="8">
    <source>
        <dbReference type="Proteomes" id="UP000250668"/>
    </source>
</evidence>
<reference evidence="7 8" key="1">
    <citation type="journal article" date="2018" name="Int. J. Syst. Evol. Microbiol.">
        <title>Lactobacillus paragasseri sp. nov., a sister taxon of Lactobacillus gasseri, based on whole-genome sequence analyses.</title>
        <authorList>
            <person name="Tanizawa Y."/>
            <person name="Tada I."/>
            <person name="Kobayashi H."/>
            <person name="Endo A."/>
            <person name="Maeno S."/>
            <person name="Toyoda A."/>
            <person name="Arita M."/>
            <person name="Nakamura Y."/>
            <person name="Sakamoto M."/>
            <person name="Ohkuma M."/>
            <person name="Tohno M."/>
        </authorList>
    </citation>
    <scope>NUCLEOTIDE SEQUENCE [LARGE SCALE GENOMIC DNA]</scope>
    <source>
        <strain evidence="7 8">JCM 1025</strain>
    </source>
</reference>
<dbReference type="InterPro" id="IPR002571">
    <property type="entry name" value="HrcA"/>
</dbReference>
<feature type="domain" description="Heat-inducible transcription repressor HrcA C-terminal" evidence="6">
    <location>
        <begin position="111"/>
        <end position="336"/>
    </location>
</feature>